<dbReference type="InterPro" id="IPR039426">
    <property type="entry name" value="TonB-dep_rcpt-like"/>
</dbReference>
<dbReference type="GO" id="GO:0009279">
    <property type="term" value="C:cell outer membrane"/>
    <property type="evidence" value="ECO:0007669"/>
    <property type="project" value="UniProtKB-SubCell"/>
</dbReference>
<dbReference type="AlphaFoldDB" id="J9G6X8"/>
<reference evidence="7" key="1">
    <citation type="journal article" date="2012" name="PLoS ONE">
        <title>Gene sets for utilization of primary and secondary nutrition supplies in the distal gut of endangered iberian lynx.</title>
        <authorList>
            <person name="Alcaide M."/>
            <person name="Messina E."/>
            <person name="Richter M."/>
            <person name="Bargiela R."/>
            <person name="Peplies J."/>
            <person name="Huws S.A."/>
            <person name="Newbold C.J."/>
            <person name="Golyshin P.N."/>
            <person name="Simon M.A."/>
            <person name="Lopez G."/>
            <person name="Yakimov M.M."/>
            <person name="Ferrer M."/>
        </authorList>
    </citation>
    <scope>NUCLEOTIDE SEQUENCE</scope>
</reference>
<dbReference type="SUPFAM" id="SSF56935">
    <property type="entry name" value="Porins"/>
    <property type="match status" value="1"/>
</dbReference>
<keyword evidence="4" id="KW-0732">Signal</keyword>
<evidence type="ECO:0000256" key="3">
    <source>
        <dbReference type="ARBA" id="ARBA00022692"/>
    </source>
</evidence>
<evidence type="ECO:0000313" key="7">
    <source>
        <dbReference type="EMBL" id="EJX02609.1"/>
    </source>
</evidence>
<gene>
    <name evidence="7" type="ORF">EVA_09295</name>
</gene>
<dbReference type="Gene3D" id="2.40.170.20">
    <property type="entry name" value="TonB-dependent receptor, beta-barrel domain"/>
    <property type="match status" value="1"/>
</dbReference>
<keyword evidence="6" id="KW-0998">Cell outer membrane</keyword>
<comment type="caution">
    <text evidence="7">The sequence shown here is derived from an EMBL/GenBank/DDBJ whole genome shotgun (WGS) entry which is preliminary data.</text>
</comment>
<dbReference type="PANTHER" id="PTHR30069:SF29">
    <property type="entry name" value="HEMOGLOBIN AND HEMOGLOBIN-HAPTOGLOBIN-BINDING PROTEIN 1-RELATED"/>
    <property type="match status" value="1"/>
</dbReference>
<accession>J9G6X8</accession>
<keyword evidence="3" id="KW-0812">Transmembrane</keyword>
<protein>
    <submittedName>
        <fullName evidence="7">Tonb-dependent receptor plug</fullName>
    </submittedName>
</protein>
<dbReference type="GO" id="GO:0044718">
    <property type="term" value="P:siderophore transmembrane transport"/>
    <property type="evidence" value="ECO:0007669"/>
    <property type="project" value="TreeGrafter"/>
</dbReference>
<evidence type="ECO:0000256" key="2">
    <source>
        <dbReference type="ARBA" id="ARBA00022448"/>
    </source>
</evidence>
<dbReference type="InterPro" id="IPR036942">
    <property type="entry name" value="Beta-barrel_TonB_sf"/>
</dbReference>
<evidence type="ECO:0000256" key="5">
    <source>
        <dbReference type="ARBA" id="ARBA00023136"/>
    </source>
</evidence>
<evidence type="ECO:0000256" key="4">
    <source>
        <dbReference type="ARBA" id="ARBA00022729"/>
    </source>
</evidence>
<evidence type="ECO:0000256" key="6">
    <source>
        <dbReference type="ARBA" id="ARBA00023237"/>
    </source>
</evidence>
<dbReference type="EMBL" id="AMCI01002477">
    <property type="protein sequence ID" value="EJX02609.1"/>
    <property type="molecule type" value="Genomic_DNA"/>
</dbReference>
<dbReference type="PANTHER" id="PTHR30069">
    <property type="entry name" value="TONB-DEPENDENT OUTER MEMBRANE RECEPTOR"/>
    <property type="match status" value="1"/>
</dbReference>
<proteinExistence type="predicted"/>
<organism evidence="7">
    <name type="scientific">gut metagenome</name>
    <dbReference type="NCBI Taxonomy" id="749906"/>
    <lineage>
        <taxon>unclassified sequences</taxon>
        <taxon>metagenomes</taxon>
        <taxon>organismal metagenomes</taxon>
    </lineage>
</organism>
<keyword evidence="5" id="KW-0472">Membrane</keyword>
<name>J9G6X8_9ZZZZ</name>
<comment type="subcellular location">
    <subcellularLocation>
        <location evidence="1">Cell outer membrane</location>
        <topology evidence="1">Multi-pass membrane protein</topology>
    </subcellularLocation>
</comment>
<evidence type="ECO:0000256" key="1">
    <source>
        <dbReference type="ARBA" id="ARBA00004571"/>
    </source>
</evidence>
<keyword evidence="2" id="KW-0813">Transport</keyword>
<keyword evidence="7" id="KW-0675">Receptor</keyword>
<sequence>MTLCTTCLPLRAQRDSVAQGVTLRDVTVKSYRNRSGLRTDERGGVVWNLKVMNELPKILGNADPIHYTQMLPHIQTNAEYRSGVNIQGCESSHSLLTIGGIPLYNVNHLLGFFSTFNAAHYPTLTLHKGVNDAVSANRLGGELTMNLPTAIPEKANGEFSAGLISSQGTLRLPLGKRTALFTSLRGSYLNLLYGGWLKSDEMDIRYSFYDSNVTLLHRVNDRQTLTFDYYGGEDRGSFFEVDHAMNTRARWGNHLGAIHHHYKNAEGMEVLNSLYLTHYSNRFRLKMEGLWGKLPSSITDFGYNGRFRYGRWQAGVEASGHWIVPQYSQVEGGAFTHTAPRIVQPAFETSLYLDYRHPLSTHLYTQVGLRMTGYGSKALGTFFRADPSWSLTYDNLQTQVRLSYAQRHQFLFQTGFSDMGLPIEFWFPASRAYAPQRVHELTFSTSTYLLDRRYRLTVDGFYKRLAHQVEYTGSLLDVLSSDYQWANCLTAGRGENYGAAILLQKLSGKLTGWIGYTFTQAKRTFHTAQLQGTYPANHERPHEVNAVATYALRKHWSFGATFVYASGTPFTAPVSLMWINGNLISQFGKHNANRLKPYCRLDLSANYKWQGKWMKEQGINLSIYNVTACENQLFYTIHYSHHDAYFNYAPQSFMLRVLPSVSYFCKF</sequence>
<dbReference type="GO" id="GO:0015344">
    <property type="term" value="F:siderophore uptake transmembrane transporter activity"/>
    <property type="evidence" value="ECO:0007669"/>
    <property type="project" value="TreeGrafter"/>
</dbReference>